<reference evidence="1 2" key="1">
    <citation type="submission" date="2018-08" db="EMBL/GenBank/DDBJ databases">
        <title>Recombination of ecologically and evolutionarily significant loci maintains genetic cohesion in the Pseudomonas syringae species complex.</title>
        <authorList>
            <person name="Dillon M."/>
            <person name="Thakur S."/>
            <person name="Almeida R.N.D."/>
            <person name="Weir B.S."/>
            <person name="Guttman D.S."/>
        </authorList>
    </citation>
    <scope>NUCLEOTIDE SEQUENCE [LARGE SCALE GENOMIC DNA]</scope>
    <source>
        <strain evidence="1 2">ICMP 6917</strain>
    </source>
</reference>
<organism evidence="1 2">
    <name type="scientific">Pseudomonas cichorii</name>
    <dbReference type="NCBI Taxonomy" id="36746"/>
    <lineage>
        <taxon>Bacteria</taxon>
        <taxon>Pseudomonadati</taxon>
        <taxon>Pseudomonadota</taxon>
        <taxon>Gammaproteobacteria</taxon>
        <taxon>Pseudomonadales</taxon>
        <taxon>Pseudomonadaceae</taxon>
        <taxon>Pseudomonas</taxon>
    </lineage>
</organism>
<evidence type="ECO:0000313" key="2">
    <source>
        <dbReference type="Proteomes" id="UP000278332"/>
    </source>
</evidence>
<proteinExistence type="predicted"/>
<accession>A0A3M4VK16</accession>
<dbReference type="EMBL" id="RBRY01000152">
    <property type="protein sequence ID" value="RMR51963.1"/>
    <property type="molecule type" value="Genomic_DNA"/>
</dbReference>
<sequence length="64" mass="7082">MPSFANKDSFMSHSAQIIDLGLFRKRKHAQQLGRLMWAMYAHQAGIVTQPGSDGLASPKTPRQA</sequence>
<comment type="caution">
    <text evidence="1">The sequence shown here is derived from an EMBL/GenBank/DDBJ whole genome shotgun (WGS) entry which is preliminary data.</text>
</comment>
<protein>
    <submittedName>
        <fullName evidence="1">Uncharacterized protein</fullName>
    </submittedName>
</protein>
<gene>
    <name evidence="1" type="ORF">ALP84_00705</name>
</gene>
<evidence type="ECO:0000313" key="1">
    <source>
        <dbReference type="EMBL" id="RMR51963.1"/>
    </source>
</evidence>
<name>A0A3M4VK16_PSECI</name>
<dbReference type="Proteomes" id="UP000278332">
    <property type="component" value="Unassembled WGS sequence"/>
</dbReference>
<dbReference type="AlphaFoldDB" id="A0A3M4VK16"/>